<keyword evidence="3" id="KW-0813">Transport</keyword>
<dbReference type="InterPro" id="IPR025857">
    <property type="entry name" value="MacB_PCD"/>
</dbReference>
<feature type="domain" description="ABC3 transporter permease C-terminal" evidence="9">
    <location>
        <begin position="272"/>
        <end position="401"/>
    </location>
</feature>
<evidence type="ECO:0000259" key="9">
    <source>
        <dbReference type="Pfam" id="PF02687"/>
    </source>
</evidence>
<comment type="subcellular location">
    <subcellularLocation>
        <location evidence="1">Cell membrane</location>
        <topology evidence="1">Multi-pass membrane protein</topology>
    </subcellularLocation>
</comment>
<dbReference type="InterPro" id="IPR011925">
    <property type="entry name" value="LolCE_TM"/>
</dbReference>
<evidence type="ECO:0000256" key="8">
    <source>
        <dbReference type="SAM" id="Phobius"/>
    </source>
</evidence>
<keyword evidence="7 8" id="KW-0472">Membrane</keyword>
<feature type="transmembrane region" description="Helical" evidence="8">
    <location>
        <begin position="315"/>
        <end position="343"/>
    </location>
</feature>
<feature type="transmembrane region" description="Helical" evidence="8">
    <location>
        <begin position="269"/>
        <end position="294"/>
    </location>
</feature>
<reference evidence="12" key="1">
    <citation type="journal article" date="2019" name="Int. J. Syst. Evol. Microbiol.">
        <title>The Global Catalogue of Microorganisms (GCM) 10K type strain sequencing project: providing services to taxonomists for standard genome sequencing and annotation.</title>
        <authorList>
            <consortium name="The Broad Institute Genomics Platform"/>
            <consortium name="The Broad Institute Genome Sequencing Center for Infectious Disease"/>
            <person name="Wu L."/>
            <person name="Ma J."/>
        </authorList>
    </citation>
    <scope>NUCLEOTIDE SEQUENCE [LARGE SCALE GENOMIC DNA]</scope>
    <source>
        <strain evidence="12">NBRC 103166</strain>
    </source>
</reference>
<dbReference type="PANTHER" id="PTHR30489:SF8">
    <property type="entry name" value="LIPOPROTEIN-RELEASING SYSTEM TRANSMEMBRANE PROTEIN LOLC"/>
    <property type="match status" value="1"/>
</dbReference>
<evidence type="ECO:0000256" key="3">
    <source>
        <dbReference type="ARBA" id="ARBA00022448"/>
    </source>
</evidence>
<dbReference type="Pfam" id="PF02687">
    <property type="entry name" value="FtsX"/>
    <property type="match status" value="1"/>
</dbReference>
<evidence type="ECO:0000313" key="11">
    <source>
        <dbReference type="EMBL" id="GLS91346.1"/>
    </source>
</evidence>
<name>A0ABQ6E1N8_9GAMM</name>
<comment type="caution">
    <text evidence="11">The sequence shown here is derived from an EMBL/GenBank/DDBJ whole genome shotgun (WGS) entry which is preliminary data.</text>
</comment>
<evidence type="ECO:0000256" key="5">
    <source>
        <dbReference type="ARBA" id="ARBA00022692"/>
    </source>
</evidence>
<evidence type="ECO:0000256" key="4">
    <source>
        <dbReference type="ARBA" id="ARBA00022475"/>
    </source>
</evidence>
<dbReference type="NCBIfam" id="TIGR02212">
    <property type="entry name" value="lolCE"/>
    <property type="match status" value="1"/>
</dbReference>
<dbReference type="PANTHER" id="PTHR30489">
    <property type="entry name" value="LIPOPROTEIN-RELEASING SYSTEM TRANSMEMBRANE PROTEIN LOLE"/>
    <property type="match status" value="1"/>
</dbReference>
<evidence type="ECO:0000313" key="12">
    <source>
        <dbReference type="Proteomes" id="UP001157353"/>
    </source>
</evidence>
<evidence type="ECO:0000259" key="10">
    <source>
        <dbReference type="Pfam" id="PF12704"/>
    </source>
</evidence>
<dbReference type="EMBL" id="BSPQ01000013">
    <property type="protein sequence ID" value="GLS91346.1"/>
    <property type="molecule type" value="Genomic_DNA"/>
</dbReference>
<dbReference type="InterPro" id="IPR003838">
    <property type="entry name" value="ABC3_permease_C"/>
</dbReference>
<evidence type="ECO:0000256" key="1">
    <source>
        <dbReference type="ARBA" id="ARBA00004651"/>
    </source>
</evidence>
<keyword evidence="4" id="KW-1003">Cell membrane</keyword>
<evidence type="ECO:0000256" key="7">
    <source>
        <dbReference type="ARBA" id="ARBA00023136"/>
    </source>
</evidence>
<organism evidence="11 12">
    <name type="scientific">Psychromonas marina</name>
    <dbReference type="NCBI Taxonomy" id="88364"/>
    <lineage>
        <taxon>Bacteria</taxon>
        <taxon>Pseudomonadati</taxon>
        <taxon>Pseudomonadota</taxon>
        <taxon>Gammaproteobacteria</taxon>
        <taxon>Alteromonadales</taxon>
        <taxon>Psychromonadaceae</taxon>
        <taxon>Psychromonas</taxon>
    </lineage>
</organism>
<evidence type="ECO:0000256" key="6">
    <source>
        <dbReference type="ARBA" id="ARBA00022989"/>
    </source>
</evidence>
<proteinExistence type="inferred from homology"/>
<dbReference type="Pfam" id="PF12704">
    <property type="entry name" value="MacB_PCD"/>
    <property type="match status" value="1"/>
</dbReference>
<feature type="transmembrane region" description="Helical" evidence="8">
    <location>
        <begin position="374"/>
        <end position="394"/>
    </location>
</feature>
<protein>
    <submittedName>
        <fullName evidence="11">Transporter</fullName>
    </submittedName>
</protein>
<keyword evidence="12" id="KW-1185">Reference proteome</keyword>
<comment type="similarity">
    <text evidence="2">Belongs to the ABC-4 integral membrane protein family. LolC/E subfamily.</text>
</comment>
<accession>A0ABQ6E1N8</accession>
<dbReference type="Proteomes" id="UP001157353">
    <property type="component" value="Unassembled WGS sequence"/>
</dbReference>
<dbReference type="InterPro" id="IPR051447">
    <property type="entry name" value="Lipoprotein-release_system"/>
</dbReference>
<sequence>MFYPLSLFIGLRYTKSKRNNKFVSFVSLFSTGGITLGVLALITVLSVMNGFESELKTRILGAVPQAVLSNQTQTVDDWQQKRVPLLEIENVKSVEPVINNEAIIQSAKHLQGVTFEGIYPEYYASEVVKSHIYAGRLEDLTSRSYNIIIGRSLARDLSVSVGDKVRIISARGTRFTPLGQLPSQRNFTVKGFFDVGSDVDKYLVLMHAKDAARLIRINEDQVTGLRFSFDDPFDVMSWTPPHLQQGETITDWRSTHGELFAAVKMEKNMIWLLLCLIIAVAAFNILSSSVMVVSDKSAEVAILKTLGITGKTLNLVFIIQGAWSGIIGALIGTGLGLLLSTYINEVLRFLGLHLLENASGGARLLPVLHEPTQILVIMFGAMLLSLLATLYPAYRAGKVSPVEALRYE</sequence>
<keyword evidence="5 8" id="KW-0812">Transmembrane</keyword>
<gene>
    <name evidence="11" type="primary">lolC</name>
    <name evidence="11" type="ORF">GCM10007916_24150</name>
</gene>
<dbReference type="RefSeq" id="WP_284204464.1">
    <property type="nucleotide sequence ID" value="NZ_BSPQ01000013.1"/>
</dbReference>
<feature type="domain" description="MacB-like periplasmic core" evidence="10">
    <location>
        <begin position="27"/>
        <end position="222"/>
    </location>
</feature>
<feature type="transmembrane region" description="Helical" evidence="8">
    <location>
        <begin position="22"/>
        <end position="48"/>
    </location>
</feature>
<evidence type="ECO:0000256" key="2">
    <source>
        <dbReference type="ARBA" id="ARBA00005236"/>
    </source>
</evidence>
<keyword evidence="6 8" id="KW-1133">Transmembrane helix</keyword>